<evidence type="ECO:0000313" key="1">
    <source>
        <dbReference type="EMBL" id="MEX9252285.1"/>
    </source>
</evidence>
<dbReference type="RefSeq" id="WP_369497301.1">
    <property type="nucleotide sequence ID" value="NZ_JBFZPZ010000004.1"/>
</dbReference>
<evidence type="ECO:0000313" key="2">
    <source>
        <dbReference type="Proteomes" id="UP001561463"/>
    </source>
</evidence>
<sequence length="66" mass="7649">MIGNLNRAKRQEKIIRSSAQENIITPKELKNILRKNIKLNALPLIATRDKRGYFKISTSFKIPRLS</sequence>
<dbReference type="Proteomes" id="UP001561463">
    <property type="component" value="Unassembled WGS sequence"/>
</dbReference>
<proteinExistence type="predicted"/>
<protein>
    <submittedName>
        <fullName evidence="1">Uncharacterized protein</fullName>
    </submittedName>
</protein>
<comment type="caution">
    <text evidence="1">The sequence shown here is derived from an EMBL/GenBank/DDBJ whole genome shotgun (WGS) entry which is preliminary data.</text>
</comment>
<name>A0ABV4A5V1_9ENTR</name>
<organism evidence="1 2">
    <name type="scientific">Pseudenterobacter timonensis</name>
    <dbReference type="NCBI Taxonomy" id="1755099"/>
    <lineage>
        <taxon>Bacteria</taxon>
        <taxon>Pseudomonadati</taxon>
        <taxon>Pseudomonadota</taxon>
        <taxon>Gammaproteobacteria</taxon>
        <taxon>Enterobacterales</taxon>
        <taxon>Enterobacteriaceae</taxon>
        <taxon>Pseudenterobacter</taxon>
    </lineage>
</organism>
<dbReference type="EMBL" id="JBFZPZ010000004">
    <property type="protein sequence ID" value="MEX9252285.1"/>
    <property type="molecule type" value="Genomic_DNA"/>
</dbReference>
<reference evidence="1 2" key="1">
    <citation type="submission" date="2024-03" db="EMBL/GenBank/DDBJ databases">
        <title>Role of Flies in the Dissemination of Carbapenem-Resistant Enterobacteriaceae (CRE): An Epidemiological and Genomic Study in China.</title>
        <authorList>
            <person name="Chen K."/>
            <person name="Zhang R."/>
            <person name="Chen S."/>
        </authorList>
    </citation>
    <scope>NUCLEOTIDE SEQUENCE [LARGE SCALE GENOMIC DNA]</scope>
    <source>
        <strain evidence="2">fly-313</strain>
    </source>
</reference>
<gene>
    <name evidence="1" type="ORF">AB7Z85_07165</name>
</gene>
<keyword evidence="2" id="KW-1185">Reference proteome</keyword>
<accession>A0ABV4A5V1</accession>